<reference evidence="2" key="1">
    <citation type="submission" date="2019-07" db="EMBL/GenBank/DDBJ databases">
        <title>Complete Genome Sequences of Vibrion rotiferianus strain AM7.</title>
        <authorList>
            <person name="Miyazaki K."/>
            <person name="Wiseschart A."/>
            <person name="Pootanakit K."/>
            <person name="Ishimori K."/>
            <person name="Kitahara K."/>
        </authorList>
    </citation>
    <scope>NUCLEOTIDE SEQUENCE [LARGE SCALE GENOMIC DNA]</scope>
    <source>
        <strain evidence="2">AM7</strain>
    </source>
</reference>
<evidence type="ECO:0000313" key="2">
    <source>
        <dbReference type="Proteomes" id="UP000315115"/>
    </source>
</evidence>
<dbReference type="AlphaFoldDB" id="A0A510I746"/>
<organism evidence="1 2">
    <name type="scientific">Vibrio rotiferianus</name>
    <dbReference type="NCBI Taxonomy" id="190895"/>
    <lineage>
        <taxon>Bacteria</taxon>
        <taxon>Pseudomonadati</taxon>
        <taxon>Pseudomonadota</taxon>
        <taxon>Gammaproteobacteria</taxon>
        <taxon>Vibrionales</taxon>
        <taxon>Vibrionaceae</taxon>
        <taxon>Vibrio</taxon>
    </lineage>
</organism>
<protein>
    <submittedName>
        <fullName evidence="1">Uncharacterized protein</fullName>
    </submittedName>
</protein>
<gene>
    <name evidence="1" type="ORF">VroAM7_16910</name>
</gene>
<proteinExistence type="predicted"/>
<name>A0A510I746_9VIBR</name>
<dbReference type="EMBL" id="AP019798">
    <property type="protein sequence ID" value="BBL89038.1"/>
    <property type="molecule type" value="Genomic_DNA"/>
</dbReference>
<sequence>MIEIEFNIYLASKKERAHLRKNIRLAAVPRVGESVKFSNRVVGDYFSWTVNQVTYRENGVIEVTTDLLDNINCRMYSFEEHDEFLEYYHSYLNEGWISPNGVKVNSQYLNRKKEA</sequence>
<dbReference type="Proteomes" id="UP000315115">
    <property type="component" value="Chromosome 1"/>
</dbReference>
<dbReference type="RefSeq" id="WP_143692597.1">
    <property type="nucleotide sequence ID" value="NZ_AP019798.1"/>
</dbReference>
<evidence type="ECO:0000313" key="1">
    <source>
        <dbReference type="EMBL" id="BBL89038.1"/>
    </source>
</evidence>
<accession>A0A510I746</accession>